<evidence type="ECO:0000313" key="5">
    <source>
        <dbReference type="EMBL" id="KDE38479.1"/>
    </source>
</evidence>
<keyword evidence="1 5" id="KW-0808">Transferase</keyword>
<dbReference type="InterPro" id="IPR013751">
    <property type="entry name" value="ACP_syn_III_N"/>
</dbReference>
<dbReference type="InterPro" id="IPR016039">
    <property type="entry name" value="Thiolase-like"/>
</dbReference>
<accession>A0A063XYC8</accession>
<organism evidence="5 6">
    <name type="scientific">Nitrincola lacisaponensis</name>
    <dbReference type="NCBI Taxonomy" id="267850"/>
    <lineage>
        <taxon>Bacteria</taxon>
        <taxon>Pseudomonadati</taxon>
        <taxon>Pseudomonadota</taxon>
        <taxon>Gammaproteobacteria</taxon>
        <taxon>Oceanospirillales</taxon>
        <taxon>Oceanospirillaceae</taxon>
        <taxon>Nitrincola</taxon>
    </lineage>
</organism>
<dbReference type="EMBL" id="JMSZ01000042">
    <property type="protein sequence ID" value="KDE38479.1"/>
    <property type="molecule type" value="Genomic_DNA"/>
</dbReference>
<keyword evidence="2 5" id="KW-0012">Acyltransferase</keyword>
<dbReference type="Proteomes" id="UP000027318">
    <property type="component" value="Unassembled WGS sequence"/>
</dbReference>
<dbReference type="AlphaFoldDB" id="A0A063XYC8"/>
<feature type="domain" description="Beta-ketoacyl-[acyl-carrier-protein] synthase III N-terminal" evidence="4">
    <location>
        <begin position="149"/>
        <end position="214"/>
    </location>
</feature>
<dbReference type="Gene3D" id="3.40.47.10">
    <property type="match status" value="2"/>
</dbReference>
<comment type="caution">
    <text evidence="5">The sequence shown here is derived from an EMBL/GenBank/DDBJ whole genome shotgun (WGS) entry which is preliminary data.</text>
</comment>
<evidence type="ECO:0000256" key="2">
    <source>
        <dbReference type="ARBA" id="ARBA00023315"/>
    </source>
</evidence>
<reference evidence="5 6" key="1">
    <citation type="journal article" date="2005" name="Int. J. Syst. Evol. Microbiol.">
        <title>Nitrincola lacisaponensis gen. nov., sp. nov., a novel alkaliphilic bacterium isolated from an alkaline, saline lake.</title>
        <authorList>
            <person name="Dimitriu P.A."/>
            <person name="Shukla S.K."/>
            <person name="Conradt J."/>
            <person name="Marquez M.C."/>
            <person name="Ventosa A."/>
            <person name="Maglia A."/>
            <person name="Peyton B.M."/>
            <person name="Pinkart H.C."/>
            <person name="Mormile M.R."/>
        </authorList>
    </citation>
    <scope>NUCLEOTIDE SEQUENCE [LARGE SCALE GENOMIC DNA]</scope>
    <source>
        <strain evidence="5 6">4CA</strain>
    </source>
</reference>
<proteinExistence type="predicted"/>
<dbReference type="GO" id="GO:0006633">
    <property type="term" value="P:fatty acid biosynthetic process"/>
    <property type="evidence" value="ECO:0007669"/>
    <property type="project" value="InterPro"/>
</dbReference>
<dbReference type="PANTHER" id="PTHR34069">
    <property type="entry name" value="3-OXOACYL-[ACYL-CARRIER-PROTEIN] SYNTHASE 3"/>
    <property type="match status" value="1"/>
</dbReference>
<dbReference type="RefSeq" id="WP_036549704.1">
    <property type="nucleotide sequence ID" value="NZ_JMSZ01000042.1"/>
</dbReference>
<gene>
    <name evidence="5" type="ORF">ADINL_2934</name>
</gene>
<dbReference type="Pfam" id="PF08541">
    <property type="entry name" value="ACP_syn_III_C"/>
    <property type="match status" value="1"/>
</dbReference>
<protein>
    <submittedName>
        <fullName evidence="5">3-oxoacyl-[acyl-carrier-protein] synthase, KASIII</fullName>
        <ecNumber evidence="5">2.3.1.180</ecNumber>
    </submittedName>
</protein>
<evidence type="ECO:0000259" key="3">
    <source>
        <dbReference type="Pfam" id="PF08541"/>
    </source>
</evidence>
<evidence type="ECO:0000259" key="4">
    <source>
        <dbReference type="Pfam" id="PF08545"/>
    </source>
</evidence>
<keyword evidence="6" id="KW-1185">Reference proteome</keyword>
<evidence type="ECO:0000313" key="6">
    <source>
        <dbReference type="Proteomes" id="UP000027318"/>
    </source>
</evidence>
<dbReference type="CDD" id="cd00830">
    <property type="entry name" value="KAS_III"/>
    <property type="match status" value="1"/>
</dbReference>
<dbReference type="EC" id="2.3.1.180" evidence="5"/>
<dbReference type="OrthoDB" id="4336181at2"/>
<name>A0A063XYC8_9GAMM</name>
<dbReference type="GO" id="GO:0044550">
    <property type="term" value="P:secondary metabolite biosynthetic process"/>
    <property type="evidence" value="ECO:0007669"/>
    <property type="project" value="TreeGrafter"/>
</dbReference>
<dbReference type="SUPFAM" id="SSF53901">
    <property type="entry name" value="Thiolase-like"/>
    <property type="match status" value="1"/>
</dbReference>
<dbReference type="NCBIfam" id="NF005703">
    <property type="entry name" value="PRK07515.1"/>
    <property type="match status" value="1"/>
</dbReference>
<feature type="domain" description="Beta-ketoacyl-[acyl-carrier-protein] synthase III C-terminal" evidence="3">
    <location>
        <begin position="282"/>
        <end position="370"/>
    </location>
</feature>
<dbReference type="STRING" id="267850.ADINL_2934"/>
<dbReference type="PATRIC" id="fig|267850.7.peg.2885"/>
<evidence type="ECO:0000256" key="1">
    <source>
        <dbReference type="ARBA" id="ARBA00022679"/>
    </source>
</evidence>
<dbReference type="GO" id="GO:0033818">
    <property type="term" value="F:beta-ketoacyl-acyl-carrier-protein synthase III activity"/>
    <property type="evidence" value="ECO:0007669"/>
    <property type="project" value="UniProtKB-EC"/>
</dbReference>
<dbReference type="Pfam" id="PF08545">
    <property type="entry name" value="ACP_syn_III"/>
    <property type="match status" value="1"/>
</dbReference>
<dbReference type="InterPro" id="IPR013747">
    <property type="entry name" value="ACP_syn_III_C"/>
</dbReference>
<dbReference type="PANTHER" id="PTHR34069:SF2">
    <property type="entry name" value="BETA-KETOACYL-[ACYL-CARRIER-PROTEIN] SYNTHASE III"/>
    <property type="match status" value="1"/>
</dbReference>
<sequence>MNNVISGVGLYTPVDVISNDELVESFNCFVADYNTRHSAAIALGELEELQPSSAAFIDKASGILSRYVIDKQGILDPERMKPYVAPRANDALSLQAEMAIQAAQLALDEAGLKGSDLDCVIVACSNLQRAYPAVAIEVQQALGAGGFAFDMNVACSSATFALQLADNTLQAGNATRVLVVNPEICSAHLNYRDRDSHFIFGDACTAMIVERAELARSPLQFRILGTRLKTAFSNNIRNNFGFLSKCEDRSLDAPDTYFVQQGRKVFKDVVPMVAELIIEHLQSLDLPAETLRRLWLHQANINMNSLIARKVLGRDPDADEAPTILHEFGNTSSAASIIAFARHREGLQAEDLCLLCSFGAGYSVGSVILRKV</sequence>
<dbReference type="GO" id="GO:0004315">
    <property type="term" value="F:3-oxoacyl-[acyl-carrier-protein] synthase activity"/>
    <property type="evidence" value="ECO:0007669"/>
    <property type="project" value="InterPro"/>
</dbReference>